<comment type="caution">
    <text evidence="2">The sequence shown here is derived from an EMBL/GenBank/DDBJ whole genome shotgun (WGS) entry which is preliminary data.</text>
</comment>
<dbReference type="AlphaFoldDB" id="A0AAV6M1Z3"/>
<protein>
    <recommendedName>
        <fullName evidence="1">RNase H type-1 domain-containing protein</fullName>
    </recommendedName>
</protein>
<evidence type="ECO:0000313" key="2">
    <source>
        <dbReference type="EMBL" id="KAG6573505.1"/>
    </source>
</evidence>
<dbReference type="InterPro" id="IPR044730">
    <property type="entry name" value="RNase_H-like_dom_plant"/>
</dbReference>
<dbReference type="GO" id="GO:0004523">
    <property type="term" value="F:RNA-DNA hybrid ribonuclease activity"/>
    <property type="evidence" value="ECO:0007669"/>
    <property type="project" value="InterPro"/>
</dbReference>
<feature type="non-terminal residue" evidence="2">
    <location>
        <position position="1"/>
    </location>
</feature>
<dbReference type="CDD" id="cd06222">
    <property type="entry name" value="RNase_H_like"/>
    <property type="match status" value="1"/>
</dbReference>
<evidence type="ECO:0000313" key="3">
    <source>
        <dbReference type="Proteomes" id="UP000685013"/>
    </source>
</evidence>
<evidence type="ECO:0000259" key="1">
    <source>
        <dbReference type="Pfam" id="PF13456"/>
    </source>
</evidence>
<sequence length="303" mass="33813">MVEWDSYKREESYSFKCLVKALSWLKDGVWNSAKLKEYVPTHVLTKVLGYPLSSRDIHPRGSLLQGQLALQDGDAGQSSDDFSWGVSERAYESKDGYWKTLFVVTCWLGQEGAGGLIRAADGKWLMGFQAFLGFCSNNVAEMQALRLGLLLAWGLGFRDVQCSVDSKVVVDLIADADTQFHPHGNFIEDVRAIMRRFLAAQPHMLYGLPWKRVFASKNVVVDVVTLFLATSPPFYSPQGSDQDLCLLRCSNWKTEACEIRLLGTHCPLCKAFPLGLRLLQLALAPHLAGYLERNAFIPDKASS</sequence>
<dbReference type="InterPro" id="IPR002156">
    <property type="entry name" value="RNaseH_domain"/>
</dbReference>
<dbReference type="GO" id="GO:0003676">
    <property type="term" value="F:nucleic acid binding"/>
    <property type="evidence" value="ECO:0007669"/>
    <property type="project" value="InterPro"/>
</dbReference>
<reference evidence="2 3" key="1">
    <citation type="journal article" date="2021" name="Hortic Res">
        <title>The domestication of Cucurbita argyrosperma as revealed by the genome of its wild relative.</title>
        <authorList>
            <person name="Barrera-Redondo J."/>
            <person name="Sanchez-de la Vega G."/>
            <person name="Aguirre-Liguori J.A."/>
            <person name="Castellanos-Morales G."/>
            <person name="Gutierrez-Guerrero Y.T."/>
            <person name="Aguirre-Dugua X."/>
            <person name="Aguirre-Planter E."/>
            <person name="Tenaillon M.I."/>
            <person name="Lira-Saade R."/>
            <person name="Eguiarte L.E."/>
        </authorList>
    </citation>
    <scope>NUCLEOTIDE SEQUENCE [LARGE SCALE GENOMIC DNA]</scope>
    <source>
        <strain evidence="2">JBR-2021</strain>
    </source>
</reference>
<dbReference type="InterPro" id="IPR053151">
    <property type="entry name" value="RNase_H-like"/>
</dbReference>
<dbReference type="PANTHER" id="PTHR47723:SF19">
    <property type="entry name" value="POLYNUCLEOTIDYL TRANSFERASE, RIBONUCLEASE H-LIKE SUPERFAMILY PROTEIN"/>
    <property type="match status" value="1"/>
</dbReference>
<dbReference type="PANTHER" id="PTHR47723">
    <property type="entry name" value="OS05G0353850 PROTEIN"/>
    <property type="match status" value="1"/>
</dbReference>
<name>A0AAV6M1Z3_9ROSI</name>
<dbReference type="Proteomes" id="UP000685013">
    <property type="component" value="Chromosome 18"/>
</dbReference>
<keyword evidence="3" id="KW-1185">Reference proteome</keyword>
<dbReference type="Pfam" id="PF13456">
    <property type="entry name" value="RVT_3"/>
    <property type="match status" value="1"/>
</dbReference>
<proteinExistence type="predicted"/>
<accession>A0AAV6M1Z3</accession>
<dbReference type="EMBL" id="JAGKQH010000018">
    <property type="protein sequence ID" value="KAG6573505.1"/>
    <property type="molecule type" value="Genomic_DNA"/>
</dbReference>
<gene>
    <name evidence="2" type="ORF">SDJN03_27392</name>
</gene>
<organism evidence="2 3">
    <name type="scientific">Cucurbita argyrosperma subsp. sororia</name>
    <dbReference type="NCBI Taxonomy" id="37648"/>
    <lineage>
        <taxon>Eukaryota</taxon>
        <taxon>Viridiplantae</taxon>
        <taxon>Streptophyta</taxon>
        <taxon>Embryophyta</taxon>
        <taxon>Tracheophyta</taxon>
        <taxon>Spermatophyta</taxon>
        <taxon>Magnoliopsida</taxon>
        <taxon>eudicotyledons</taxon>
        <taxon>Gunneridae</taxon>
        <taxon>Pentapetalae</taxon>
        <taxon>rosids</taxon>
        <taxon>fabids</taxon>
        <taxon>Cucurbitales</taxon>
        <taxon>Cucurbitaceae</taxon>
        <taxon>Cucurbiteae</taxon>
        <taxon>Cucurbita</taxon>
    </lineage>
</organism>
<feature type="domain" description="RNase H type-1" evidence="1">
    <location>
        <begin position="109"/>
        <end position="198"/>
    </location>
</feature>